<dbReference type="EMBL" id="JAYMGO010000013">
    <property type="protein sequence ID" value="KAL1263104.1"/>
    <property type="molecule type" value="Genomic_DNA"/>
</dbReference>
<evidence type="ECO:0000313" key="1">
    <source>
        <dbReference type="EMBL" id="KAL1263104.1"/>
    </source>
</evidence>
<sequence>MDSAHIHTDKINLYCCDRSPYDFWPSKHQRLRRRHNITWECCNDSEVLSHFFHVSSSDAKSGGKRQKLEYTKTTLRRCINNINKSS</sequence>
<accession>A0ABR3MDB0</accession>
<dbReference type="Proteomes" id="UP001558613">
    <property type="component" value="Unassembled WGS sequence"/>
</dbReference>
<gene>
    <name evidence="1" type="ORF">QQF64_005843</name>
</gene>
<keyword evidence="2" id="KW-1185">Reference proteome</keyword>
<name>A0ABR3MDB0_9TELE</name>
<comment type="caution">
    <text evidence="1">The sequence shown here is derived from an EMBL/GenBank/DDBJ whole genome shotgun (WGS) entry which is preliminary data.</text>
</comment>
<reference evidence="1 2" key="1">
    <citation type="submission" date="2023-09" db="EMBL/GenBank/DDBJ databases">
        <authorList>
            <person name="Wang M."/>
        </authorList>
    </citation>
    <scope>NUCLEOTIDE SEQUENCE [LARGE SCALE GENOMIC DNA]</scope>
    <source>
        <strain evidence="1">GT-2023</strain>
        <tissue evidence="1">Liver</tissue>
    </source>
</reference>
<evidence type="ECO:0000313" key="2">
    <source>
        <dbReference type="Proteomes" id="UP001558613"/>
    </source>
</evidence>
<protein>
    <submittedName>
        <fullName evidence="1">Uncharacterized protein</fullName>
    </submittedName>
</protein>
<organism evidence="1 2">
    <name type="scientific">Cirrhinus molitorella</name>
    <name type="common">mud carp</name>
    <dbReference type="NCBI Taxonomy" id="172907"/>
    <lineage>
        <taxon>Eukaryota</taxon>
        <taxon>Metazoa</taxon>
        <taxon>Chordata</taxon>
        <taxon>Craniata</taxon>
        <taxon>Vertebrata</taxon>
        <taxon>Euteleostomi</taxon>
        <taxon>Actinopterygii</taxon>
        <taxon>Neopterygii</taxon>
        <taxon>Teleostei</taxon>
        <taxon>Ostariophysi</taxon>
        <taxon>Cypriniformes</taxon>
        <taxon>Cyprinidae</taxon>
        <taxon>Labeoninae</taxon>
        <taxon>Labeonini</taxon>
        <taxon>Cirrhinus</taxon>
    </lineage>
</organism>
<proteinExistence type="predicted"/>